<keyword evidence="3" id="KW-0275">Fatty acid biosynthesis</keyword>
<dbReference type="SUPFAM" id="SSF47336">
    <property type="entry name" value="ACP-like"/>
    <property type="match status" value="1"/>
</dbReference>
<dbReference type="AlphaFoldDB" id="A0A2T5MFQ1"/>
<reference evidence="5 6" key="1">
    <citation type="submission" date="2018-04" db="EMBL/GenBank/DDBJ databases">
        <title>Novel species isolated from glacier.</title>
        <authorList>
            <person name="Liu Q."/>
            <person name="Xin Y.-H."/>
        </authorList>
    </citation>
    <scope>NUCLEOTIDE SEQUENCE [LARGE SCALE GENOMIC DNA]</scope>
    <source>
        <strain evidence="5 6">GT1R17</strain>
    </source>
</reference>
<keyword evidence="3" id="KW-0276">Fatty acid metabolism</keyword>
<dbReference type="GO" id="GO:0000036">
    <property type="term" value="F:acyl carrier activity"/>
    <property type="evidence" value="ECO:0007669"/>
    <property type="project" value="UniProtKB-UniRule"/>
</dbReference>
<feature type="modified residue" description="O-(pantetheine 4'-phosphoryl)serine" evidence="3">
    <location>
        <position position="40"/>
    </location>
</feature>
<dbReference type="NCBIfam" id="NF003757">
    <property type="entry name" value="PRK05350.1"/>
    <property type="match status" value="1"/>
</dbReference>
<evidence type="ECO:0000256" key="2">
    <source>
        <dbReference type="ARBA" id="ARBA00022553"/>
    </source>
</evidence>
<name>A0A2T5MFQ1_9GAMM</name>
<keyword evidence="2 3" id="KW-0597">Phosphoprotein</keyword>
<dbReference type="RefSeq" id="WP_107939940.1">
    <property type="nucleotide sequence ID" value="NZ_QANS01000003.1"/>
</dbReference>
<dbReference type="InterPro" id="IPR003231">
    <property type="entry name" value="ACP"/>
</dbReference>
<comment type="similarity">
    <text evidence="3">Belongs to the acyl carrier protein (ACP) family.</text>
</comment>
<keyword evidence="3" id="KW-0443">Lipid metabolism</keyword>
<dbReference type="GO" id="GO:0005737">
    <property type="term" value="C:cytoplasm"/>
    <property type="evidence" value="ECO:0007669"/>
    <property type="project" value="UniProtKB-SubCell"/>
</dbReference>
<proteinExistence type="inferred from homology"/>
<dbReference type="InterPro" id="IPR009081">
    <property type="entry name" value="PP-bd_ACP"/>
</dbReference>
<feature type="domain" description="Carrier" evidence="4">
    <location>
        <begin position="5"/>
        <end position="80"/>
    </location>
</feature>
<accession>A0A2T5MFQ1</accession>
<dbReference type="EMBL" id="QANS01000003">
    <property type="protein sequence ID" value="PTU31397.1"/>
    <property type="molecule type" value="Genomic_DNA"/>
</dbReference>
<dbReference type="OrthoDB" id="3392378at2"/>
<dbReference type="UniPathway" id="UPA00094"/>
<protein>
    <recommendedName>
        <fullName evidence="3">Acyl carrier protein</fullName>
        <shortName evidence="3">ACP</shortName>
    </recommendedName>
</protein>
<evidence type="ECO:0000256" key="3">
    <source>
        <dbReference type="HAMAP-Rule" id="MF_01217"/>
    </source>
</evidence>
<comment type="pathway">
    <text evidence="3">Lipid metabolism; fatty acid biosynthesis.</text>
</comment>
<keyword evidence="1 3" id="KW-0596">Phosphopantetheine</keyword>
<dbReference type="InterPro" id="IPR036736">
    <property type="entry name" value="ACP-like_sf"/>
</dbReference>
<dbReference type="PROSITE" id="PS50075">
    <property type="entry name" value="CARRIER"/>
    <property type="match status" value="1"/>
</dbReference>
<dbReference type="HAMAP" id="MF_01217">
    <property type="entry name" value="Acyl_carrier"/>
    <property type="match status" value="1"/>
</dbReference>
<gene>
    <name evidence="3" type="primary">acpP</name>
    <name evidence="5" type="ORF">CJD38_08625</name>
</gene>
<comment type="PTM">
    <text evidence="3">4'-phosphopantetheine is transferred from CoA to a specific serine of apo-ACP by AcpS. This modification is essential for activity because fatty acids are bound in thioester linkage to the sulfhydryl of the prosthetic group.</text>
</comment>
<dbReference type="Gene3D" id="1.10.1200.10">
    <property type="entry name" value="ACP-like"/>
    <property type="match status" value="1"/>
</dbReference>
<keyword evidence="3" id="KW-0444">Lipid biosynthesis</keyword>
<comment type="caution">
    <text evidence="5">The sequence shown here is derived from an EMBL/GenBank/DDBJ whole genome shotgun (WGS) entry which is preliminary data.</text>
</comment>
<dbReference type="Pfam" id="PF00550">
    <property type="entry name" value="PP-binding"/>
    <property type="match status" value="1"/>
</dbReference>
<sequence>MQNKQEIYEKLREVLVELFEIEPTKISLQSNLYTELDIDSIDAVDLVIKLKEITGKKIQAEEFKQVRTVNDVVETLHNLLNAPAA</sequence>
<keyword evidence="3" id="KW-0963">Cytoplasm</keyword>
<evidence type="ECO:0000313" key="5">
    <source>
        <dbReference type="EMBL" id="PTU31397.1"/>
    </source>
</evidence>
<keyword evidence="6" id="KW-1185">Reference proteome</keyword>
<organism evidence="5 6">
    <name type="scientific">Stenotrophobium rhamnosiphilum</name>
    <dbReference type="NCBI Taxonomy" id="2029166"/>
    <lineage>
        <taxon>Bacteria</taxon>
        <taxon>Pseudomonadati</taxon>
        <taxon>Pseudomonadota</taxon>
        <taxon>Gammaproteobacteria</taxon>
        <taxon>Nevskiales</taxon>
        <taxon>Nevskiaceae</taxon>
        <taxon>Stenotrophobium</taxon>
    </lineage>
</organism>
<evidence type="ECO:0000313" key="6">
    <source>
        <dbReference type="Proteomes" id="UP000244248"/>
    </source>
</evidence>
<comment type="subcellular location">
    <subcellularLocation>
        <location evidence="3">Cytoplasm</location>
    </subcellularLocation>
</comment>
<comment type="function">
    <text evidence="3">Carrier of the growing fatty acid chain in fatty acid biosynthesis.</text>
</comment>
<evidence type="ECO:0000256" key="1">
    <source>
        <dbReference type="ARBA" id="ARBA00022450"/>
    </source>
</evidence>
<evidence type="ECO:0000259" key="4">
    <source>
        <dbReference type="PROSITE" id="PS50075"/>
    </source>
</evidence>
<dbReference type="Proteomes" id="UP000244248">
    <property type="component" value="Unassembled WGS sequence"/>
</dbReference>